<proteinExistence type="predicted"/>
<name>A0ABR2WEG1_9FUNG</name>
<evidence type="ECO:0000256" key="1">
    <source>
        <dbReference type="ARBA" id="ARBA00004141"/>
    </source>
</evidence>
<feature type="transmembrane region" description="Helical" evidence="10">
    <location>
        <begin position="380"/>
        <end position="401"/>
    </location>
</feature>
<dbReference type="Gene3D" id="3.40.50.1000">
    <property type="entry name" value="HAD superfamily/HAD-like"/>
    <property type="match status" value="1"/>
</dbReference>
<dbReference type="PANTHER" id="PTHR45630">
    <property type="entry name" value="CATION-TRANSPORTING ATPASE-RELATED"/>
    <property type="match status" value="1"/>
</dbReference>
<reference evidence="11 12" key="1">
    <citation type="submission" date="2023-04" db="EMBL/GenBank/DDBJ databases">
        <title>Genome of Basidiobolus ranarum AG-B5.</title>
        <authorList>
            <person name="Stajich J.E."/>
            <person name="Carter-House D."/>
            <person name="Gryganskyi A."/>
        </authorList>
    </citation>
    <scope>NUCLEOTIDE SEQUENCE [LARGE SCALE GENOMIC DNA]</scope>
    <source>
        <strain evidence="11 12">AG-B5</strain>
    </source>
</reference>
<comment type="caution">
    <text evidence="11">The sequence shown here is derived from an EMBL/GenBank/DDBJ whole genome shotgun (WGS) entry which is preliminary data.</text>
</comment>
<keyword evidence="8 10" id="KW-1133">Transmembrane helix</keyword>
<gene>
    <name evidence="11" type="ORF">K7432_016686</name>
</gene>
<feature type="transmembrane region" description="Helical" evidence="10">
    <location>
        <begin position="312"/>
        <end position="330"/>
    </location>
</feature>
<dbReference type="PANTHER" id="PTHR45630:SF11">
    <property type="entry name" value="CATION-TRANSPORTING P-TYPE ATPASE N-TERMINAL DOMAIN-CONTAINING PROTEIN"/>
    <property type="match status" value="1"/>
</dbReference>
<keyword evidence="3" id="KW-0479">Metal-binding</keyword>
<protein>
    <submittedName>
        <fullName evidence="11">Uncharacterized protein</fullName>
    </submittedName>
</protein>
<evidence type="ECO:0000313" key="12">
    <source>
        <dbReference type="Proteomes" id="UP001479436"/>
    </source>
</evidence>
<sequence>MLEPDTKEAIEELKAGDTRTIMITGDTALTGIYIARACGMLPSNNQVLLGDVDRNEAVVWTDIDSGEVSDVEKTLEYKHTHPVELAVTAKAFHVLCEKSTVGYRVFARMKPHDKVECVQLHMERGVTTMCGDGGNDYGALRASHVGIALSDAKASIVSSFSSSFRSIMSCVELLKQGRAALATSFAGYKHLIMYGQTMSFMKIFTFYYSMSPAQNIWILIDAFITVETLTSVLGLIIINHLFVIGAHNLLRRQPWYLCNEFDSSSVDYVKWWLLGDNYEAEVIALMALFQFVNSAFIFNLGYRFRARWYRNYALIFLWAAFVVIVSYIGLADPNRFGCLFRINCGDPDRVAELGYDRPNWYIETYNLPQGYNVMPIDFRWQLWGIGIANMVLGVLWQIVILGSVREYFKKLYPLKRLELKL</sequence>
<evidence type="ECO:0000256" key="10">
    <source>
        <dbReference type="SAM" id="Phobius"/>
    </source>
</evidence>
<dbReference type="SUPFAM" id="SSF56784">
    <property type="entry name" value="HAD-like"/>
    <property type="match status" value="1"/>
</dbReference>
<evidence type="ECO:0000256" key="2">
    <source>
        <dbReference type="ARBA" id="ARBA00022692"/>
    </source>
</evidence>
<keyword evidence="5" id="KW-0067">ATP-binding</keyword>
<dbReference type="Proteomes" id="UP001479436">
    <property type="component" value="Unassembled WGS sequence"/>
</dbReference>
<dbReference type="InterPro" id="IPR006544">
    <property type="entry name" value="P-type_TPase_V"/>
</dbReference>
<organism evidence="11 12">
    <name type="scientific">Basidiobolus ranarum</name>
    <dbReference type="NCBI Taxonomy" id="34480"/>
    <lineage>
        <taxon>Eukaryota</taxon>
        <taxon>Fungi</taxon>
        <taxon>Fungi incertae sedis</taxon>
        <taxon>Zoopagomycota</taxon>
        <taxon>Entomophthoromycotina</taxon>
        <taxon>Basidiobolomycetes</taxon>
        <taxon>Basidiobolales</taxon>
        <taxon>Basidiobolaceae</taxon>
        <taxon>Basidiobolus</taxon>
    </lineage>
</organism>
<evidence type="ECO:0000256" key="7">
    <source>
        <dbReference type="ARBA" id="ARBA00022967"/>
    </source>
</evidence>
<evidence type="ECO:0000256" key="4">
    <source>
        <dbReference type="ARBA" id="ARBA00022741"/>
    </source>
</evidence>
<keyword evidence="2 10" id="KW-0812">Transmembrane</keyword>
<keyword evidence="6" id="KW-0460">Magnesium</keyword>
<evidence type="ECO:0000256" key="6">
    <source>
        <dbReference type="ARBA" id="ARBA00022842"/>
    </source>
</evidence>
<dbReference type="InterPro" id="IPR036412">
    <property type="entry name" value="HAD-like_sf"/>
</dbReference>
<feature type="transmembrane region" description="Helical" evidence="10">
    <location>
        <begin position="282"/>
        <end position="300"/>
    </location>
</feature>
<evidence type="ECO:0000313" key="11">
    <source>
        <dbReference type="EMBL" id="KAK9759856.1"/>
    </source>
</evidence>
<keyword evidence="9 10" id="KW-0472">Membrane</keyword>
<dbReference type="InterPro" id="IPR023298">
    <property type="entry name" value="ATPase_P-typ_TM_dom_sf"/>
</dbReference>
<feature type="transmembrane region" description="Helical" evidence="10">
    <location>
        <begin position="216"/>
        <end position="242"/>
    </location>
</feature>
<comment type="subcellular location">
    <subcellularLocation>
        <location evidence="1">Membrane</location>
        <topology evidence="1">Multi-pass membrane protein</topology>
    </subcellularLocation>
</comment>
<keyword evidence="12" id="KW-1185">Reference proteome</keyword>
<evidence type="ECO:0000256" key="9">
    <source>
        <dbReference type="ARBA" id="ARBA00023136"/>
    </source>
</evidence>
<keyword evidence="7" id="KW-1278">Translocase</keyword>
<evidence type="ECO:0000256" key="3">
    <source>
        <dbReference type="ARBA" id="ARBA00022723"/>
    </source>
</evidence>
<dbReference type="EMBL" id="JASJQH010002920">
    <property type="protein sequence ID" value="KAK9759856.1"/>
    <property type="molecule type" value="Genomic_DNA"/>
</dbReference>
<evidence type="ECO:0000256" key="5">
    <source>
        <dbReference type="ARBA" id="ARBA00022840"/>
    </source>
</evidence>
<dbReference type="SUPFAM" id="SSF81665">
    <property type="entry name" value="Calcium ATPase, transmembrane domain M"/>
    <property type="match status" value="1"/>
</dbReference>
<evidence type="ECO:0000256" key="8">
    <source>
        <dbReference type="ARBA" id="ARBA00022989"/>
    </source>
</evidence>
<dbReference type="InterPro" id="IPR023214">
    <property type="entry name" value="HAD_sf"/>
</dbReference>
<dbReference type="NCBIfam" id="TIGR01494">
    <property type="entry name" value="ATPase_P-type"/>
    <property type="match status" value="1"/>
</dbReference>
<keyword evidence="4" id="KW-0547">Nucleotide-binding</keyword>
<dbReference type="InterPro" id="IPR001757">
    <property type="entry name" value="P_typ_ATPase"/>
</dbReference>
<accession>A0ABR2WEG1</accession>